<dbReference type="KEGG" id="mpeg:HV560_03900"/>
<sequence length="250" mass="29138">MAQFNQNDFETTLLNKAELEQALGIKINLNNSTTHLDDYAMYSEINLHDVVCIFLDLHPEDWNAHEHPRYNTIFNAIKQSAETGNITARIEKDRNGFNQIFLNHDTIRRYAQTYNLLWNVPPYKAVEINTQTADNSELIQQLTSKDEEIARLKAEIESLKQAQMQKTQIVDYEQRSIYGHTTEPIKAIFDVINRFWVNADLSQPDTIANAEHIEKWIEDNFDNVKVSKTIREAIQKITRPEQARYIGRKS</sequence>
<proteinExistence type="predicted"/>
<name>A0ABD7A778_9PAST</name>
<dbReference type="AlphaFoldDB" id="A0ABD7A778"/>
<accession>A0ABD7A778</accession>
<keyword evidence="1" id="KW-0175">Coiled coil</keyword>
<protein>
    <submittedName>
        <fullName evidence="2">Uncharacterized protein</fullName>
    </submittedName>
</protein>
<feature type="coiled-coil region" evidence="1">
    <location>
        <begin position="135"/>
        <end position="169"/>
    </location>
</feature>
<evidence type="ECO:0000256" key="1">
    <source>
        <dbReference type="SAM" id="Coils"/>
    </source>
</evidence>
<dbReference type="Proteomes" id="UP000509784">
    <property type="component" value="Chromosome"/>
</dbReference>
<evidence type="ECO:0000313" key="3">
    <source>
        <dbReference type="Proteomes" id="UP000509784"/>
    </source>
</evidence>
<dbReference type="EMBL" id="CP055305">
    <property type="protein sequence ID" value="QLB42027.1"/>
    <property type="molecule type" value="Genomic_DNA"/>
</dbReference>
<gene>
    <name evidence="2" type="ORF">HV560_03900</name>
</gene>
<organism evidence="2 3">
    <name type="scientific">Mannheimia pernigra</name>
    <dbReference type="NCBI Taxonomy" id="111844"/>
    <lineage>
        <taxon>Bacteria</taxon>
        <taxon>Pseudomonadati</taxon>
        <taxon>Pseudomonadota</taxon>
        <taxon>Gammaproteobacteria</taxon>
        <taxon>Pasteurellales</taxon>
        <taxon>Pasteurellaceae</taxon>
        <taxon>Mannheimia</taxon>
    </lineage>
</organism>
<evidence type="ECO:0000313" key="2">
    <source>
        <dbReference type="EMBL" id="QLB42027.1"/>
    </source>
</evidence>
<dbReference type="RefSeq" id="WP_176812192.1">
    <property type="nucleotide sequence ID" value="NZ_CP055305.1"/>
</dbReference>
<reference evidence="2 3" key="1">
    <citation type="submission" date="2020-06" db="EMBL/GenBank/DDBJ databases">
        <title>Mannheimia pernigra sp. nov. isolated from bovine respiratory tract.</title>
        <authorList>
            <person name="Kuhnert P."/>
            <person name="Akarsu-Egger H."/>
        </authorList>
    </citation>
    <scope>NUCLEOTIDE SEQUENCE [LARGE SCALE GENOMIC DNA]</scope>
    <source>
        <strain evidence="2 3">17CN0883</strain>
    </source>
</reference>